<accession>A0A2G2VTK8</accession>
<reference evidence="3" key="2">
    <citation type="journal article" date="2017" name="J. Anim. Genet.">
        <title>Multiple reference genome sequences of hot pepper reveal the massive evolution of plant disease resistance genes by retroduplication.</title>
        <authorList>
            <person name="Kim S."/>
            <person name="Park J."/>
            <person name="Yeom S.-I."/>
            <person name="Kim Y.-M."/>
            <person name="Seo E."/>
            <person name="Kim K.-T."/>
            <person name="Kim M.-S."/>
            <person name="Lee J.M."/>
            <person name="Cheong K."/>
            <person name="Shin H.-S."/>
            <person name="Kim S.-B."/>
            <person name="Han K."/>
            <person name="Lee J."/>
            <person name="Park M."/>
            <person name="Lee H.-A."/>
            <person name="Lee H.-Y."/>
            <person name="Lee Y."/>
            <person name="Oh S."/>
            <person name="Lee J.H."/>
            <person name="Choi E."/>
            <person name="Choi E."/>
            <person name="Lee S.E."/>
            <person name="Jeon J."/>
            <person name="Kim H."/>
            <person name="Choi G."/>
            <person name="Song H."/>
            <person name="Lee J."/>
            <person name="Lee S.-C."/>
            <person name="Kwon J.-K."/>
            <person name="Lee H.-Y."/>
            <person name="Koo N."/>
            <person name="Hong Y."/>
            <person name="Kim R.W."/>
            <person name="Kang W.-H."/>
            <person name="Huh J.H."/>
            <person name="Kang B.-C."/>
            <person name="Yang T.-J."/>
            <person name="Lee Y.-H."/>
            <person name="Bennetzen J.L."/>
            <person name="Choi D."/>
        </authorList>
    </citation>
    <scope>NUCLEOTIDE SEQUENCE [LARGE SCALE GENOMIC DNA]</scope>
    <source>
        <strain evidence="3">cv. PBC81</strain>
    </source>
</reference>
<feature type="transmembrane region" description="Helical" evidence="1">
    <location>
        <begin position="12"/>
        <end position="36"/>
    </location>
</feature>
<name>A0A2G2VTK8_CAPBA</name>
<feature type="transmembrane region" description="Helical" evidence="1">
    <location>
        <begin position="56"/>
        <end position="77"/>
    </location>
</feature>
<protein>
    <submittedName>
        <fullName evidence="2">Uncharacterized protein</fullName>
    </submittedName>
</protein>
<sequence length="104" mass="11517">MPVNSLVSNTMVSSIISLSSTFHCSFLFSSLLAGLLYDAQAIKTDSGSNTCRSAHYYRLVFIVMAATLRGQLIVLMVNDPKDMIFYHLCKLAKSWCLISLNFAV</sequence>
<keyword evidence="1" id="KW-1133">Transmembrane helix</keyword>
<gene>
    <name evidence="2" type="ORF">CQW23_24008</name>
</gene>
<dbReference type="EMBL" id="MLFT02000010">
    <property type="protein sequence ID" value="PHT36308.1"/>
    <property type="molecule type" value="Genomic_DNA"/>
</dbReference>
<dbReference type="STRING" id="33114.A0A2G2VTK8"/>
<keyword evidence="1" id="KW-0812">Transmembrane</keyword>
<dbReference type="AlphaFoldDB" id="A0A2G2VTK8"/>
<evidence type="ECO:0000313" key="2">
    <source>
        <dbReference type="EMBL" id="PHT36308.1"/>
    </source>
</evidence>
<keyword evidence="1" id="KW-0472">Membrane</keyword>
<proteinExistence type="predicted"/>
<comment type="caution">
    <text evidence="2">The sequence shown here is derived from an EMBL/GenBank/DDBJ whole genome shotgun (WGS) entry which is preliminary data.</text>
</comment>
<reference evidence="2 3" key="1">
    <citation type="journal article" date="2017" name="Genome Biol.">
        <title>New reference genome sequences of hot pepper reveal the massive evolution of plant disease-resistance genes by retroduplication.</title>
        <authorList>
            <person name="Kim S."/>
            <person name="Park J."/>
            <person name="Yeom S.I."/>
            <person name="Kim Y.M."/>
            <person name="Seo E."/>
            <person name="Kim K.T."/>
            <person name="Kim M.S."/>
            <person name="Lee J.M."/>
            <person name="Cheong K."/>
            <person name="Shin H.S."/>
            <person name="Kim S.B."/>
            <person name="Han K."/>
            <person name="Lee J."/>
            <person name="Park M."/>
            <person name="Lee H.A."/>
            <person name="Lee H.Y."/>
            <person name="Lee Y."/>
            <person name="Oh S."/>
            <person name="Lee J.H."/>
            <person name="Choi E."/>
            <person name="Choi E."/>
            <person name="Lee S.E."/>
            <person name="Jeon J."/>
            <person name="Kim H."/>
            <person name="Choi G."/>
            <person name="Song H."/>
            <person name="Lee J."/>
            <person name="Lee S.C."/>
            <person name="Kwon J.K."/>
            <person name="Lee H.Y."/>
            <person name="Koo N."/>
            <person name="Hong Y."/>
            <person name="Kim R.W."/>
            <person name="Kang W.H."/>
            <person name="Huh J.H."/>
            <person name="Kang B.C."/>
            <person name="Yang T.J."/>
            <person name="Lee Y.H."/>
            <person name="Bennetzen J.L."/>
            <person name="Choi D."/>
        </authorList>
    </citation>
    <scope>NUCLEOTIDE SEQUENCE [LARGE SCALE GENOMIC DNA]</scope>
    <source>
        <strain evidence="3">cv. PBC81</strain>
    </source>
</reference>
<evidence type="ECO:0000256" key="1">
    <source>
        <dbReference type="SAM" id="Phobius"/>
    </source>
</evidence>
<organism evidence="2 3">
    <name type="scientific">Capsicum baccatum</name>
    <name type="common">Peruvian pepper</name>
    <dbReference type="NCBI Taxonomy" id="33114"/>
    <lineage>
        <taxon>Eukaryota</taxon>
        <taxon>Viridiplantae</taxon>
        <taxon>Streptophyta</taxon>
        <taxon>Embryophyta</taxon>
        <taxon>Tracheophyta</taxon>
        <taxon>Spermatophyta</taxon>
        <taxon>Magnoliopsida</taxon>
        <taxon>eudicotyledons</taxon>
        <taxon>Gunneridae</taxon>
        <taxon>Pentapetalae</taxon>
        <taxon>asterids</taxon>
        <taxon>lamiids</taxon>
        <taxon>Solanales</taxon>
        <taxon>Solanaceae</taxon>
        <taxon>Solanoideae</taxon>
        <taxon>Capsiceae</taxon>
        <taxon>Capsicum</taxon>
    </lineage>
</organism>
<keyword evidence="3" id="KW-1185">Reference proteome</keyword>
<dbReference type="Proteomes" id="UP000224567">
    <property type="component" value="Unassembled WGS sequence"/>
</dbReference>
<evidence type="ECO:0000313" key="3">
    <source>
        <dbReference type="Proteomes" id="UP000224567"/>
    </source>
</evidence>